<dbReference type="PROSITE" id="PS00149">
    <property type="entry name" value="SULFATASE_2"/>
    <property type="match status" value="1"/>
</dbReference>
<comment type="similarity">
    <text evidence="1">Belongs to the sulfatase family.</text>
</comment>
<dbReference type="InterPro" id="IPR013320">
    <property type="entry name" value="ConA-like_dom_sf"/>
</dbReference>
<dbReference type="Gene3D" id="3.40.720.10">
    <property type="entry name" value="Alkaline Phosphatase, subunit A"/>
    <property type="match status" value="1"/>
</dbReference>
<gene>
    <name evidence="7" type="ORF">THTE_0356</name>
</gene>
<keyword evidence="3 7" id="KW-0378">Hydrolase</keyword>
<dbReference type="InterPro" id="IPR000917">
    <property type="entry name" value="Sulfatase_N"/>
</dbReference>
<dbReference type="EMBL" id="CP018477">
    <property type="protein sequence ID" value="ASV72958.1"/>
    <property type="molecule type" value="Genomic_DNA"/>
</dbReference>
<evidence type="ECO:0000256" key="2">
    <source>
        <dbReference type="ARBA" id="ARBA00022723"/>
    </source>
</evidence>
<evidence type="ECO:0000256" key="1">
    <source>
        <dbReference type="ARBA" id="ARBA00008779"/>
    </source>
</evidence>
<feature type="domain" description="Sulfatase N-terminal" evidence="6">
    <location>
        <begin position="38"/>
        <end position="462"/>
    </location>
</feature>
<evidence type="ECO:0000259" key="6">
    <source>
        <dbReference type="Pfam" id="PF00884"/>
    </source>
</evidence>
<keyword evidence="4" id="KW-0106">Calcium</keyword>
<evidence type="ECO:0000256" key="4">
    <source>
        <dbReference type="ARBA" id="ARBA00022837"/>
    </source>
</evidence>
<dbReference type="InterPro" id="IPR024607">
    <property type="entry name" value="Sulfatase_CS"/>
</dbReference>
<keyword evidence="8" id="KW-1185">Reference proteome</keyword>
<dbReference type="PANTHER" id="PTHR42693">
    <property type="entry name" value="ARYLSULFATASE FAMILY MEMBER"/>
    <property type="match status" value="1"/>
</dbReference>
<name>A0A286RAG9_9BACT</name>
<dbReference type="Pfam" id="PF00884">
    <property type="entry name" value="Sulfatase"/>
    <property type="match status" value="1"/>
</dbReference>
<evidence type="ECO:0000256" key="3">
    <source>
        <dbReference type="ARBA" id="ARBA00022801"/>
    </source>
</evidence>
<proteinExistence type="inferred from homology"/>
<evidence type="ECO:0000313" key="8">
    <source>
        <dbReference type="Proteomes" id="UP000215086"/>
    </source>
</evidence>
<evidence type="ECO:0000313" key="7">
    <source>
        <dbReference type="EMBL" id="ASV72958.1"/>
    </source>
</evidence>
<dbReference type="RefSeq" id="WP_095413725.1">
    <property type="nucleotide sequence ID" value="NZ_CP018477.1"/>
</dbReference>
<dbReference type="AlphaFoldDB" id="A0A286RAG9"/>
<dbReference type="SUPFAM" id="SSF49899">
    <property type="entry name" value="Concanavalin A-like lectins/glucanases"/>
    <property type="match status" value="1"/>
</dbReference>
<dbReference type="KEGG" id="ttf:THTE_0356"/>
<dbReference type="PANTHER" id="PTHR42693:SF53">
    <property type="entry name" value="ENDO-4-O-SULFATASE"/>
    <property type="match status" value="1"/>
</dbReference>
<dbReference type="SUPFAM" id="SSF53649">
    <property type="entry name" value="Alkaline phosphatase-like"/>
    <property type="match status" value="1"/>
</dbReference>
<organism evidence="7 8">
    <name type="scientific">Thermogutta terrifontis</name>
    <dbReference type="NCBI Taxonomy" id="1331910"/>
    <lineage>
        <taxon>Bacteria</taxon>
        <taxon>Pseudomonadati</taxon>
        <taxon>Planctomycetota</taxon>
        <taxon>Planctomycetia</taxon>
        <taxon>Pirellulales</taxon>
        <taxon>Thermoguttaceae</taxon>
        <taxon>Thermogutta</taxon>
    </lineage>
</organism>
<dbReference type="GO" id="GO:0046872">
    <property type="term" value="F:metal ion binding"/>
    <property type="evidence" value="ECO:0007669"/>
    <property type="project" value="UniProtKB-KW"/>
</dbReference>
<dbReference type="Proteomes" id="UP000215086">
    <property type="component" value="Chromosome"/>
</dbReference>
<dbReference type="GO" id="GO:0004065">
    <property type="term" value="F:arylsulfatase activity"/>
    <property type="evidence" value="ECO:0007669"/>
    <property type="project" value="TreeGrafter"/>
</dbReference>
<dbReference type="FunFam" id="3.30.1120.10:FF:000008">
    <property type="entry name" value="Arylsulfatase"/>
    <property type="match status" value="1"/>
</dbReference>
<dbReference type="CDD" id="cd16025">
    <property type="entry name" value="PAS_like"/>
    <property type="match status" value="1"/>
</dbReference>
<feature type="region of interest" description="Disordered" evidence="5">
    <location>
        <begin position="354"/>
        <end position="387"/>
    </location>
</feature>
<dbReference type="EC" id="3.1.6.6" evidence="7"/>
<evidence type="ECO:0000256" key="5">
    <source>
        <dbReference type="SAM" id="MobiDB-lite"/>
    </source>
</evidence>
<sequence>MIRQSSRSGLSSPVRLVLGALVLSVFGAGSALAKDSRPNIIIILSDDIGFSDIGCYGGEILTPNLDRLAAHGLRFTQFYNTARCCPTRAALLTGVYPHQAGVGWMTQDRGYDGYRGDLNRHTVTIAEVLRTAGYRTYAVGKWHVTKAVQPEGPKDNWPLQRGFDRYYGTIQGAGSYFDPSALVRDNTMITVFIDPEYKPERYYYTDAISDHAIRFIREHVAQNSERPFFMYIAYTAAHWPLHALEEDIAKYHGKYDGGYEPIRRARFERLKKMGIINPNWELSPQHGDWEQVEHKEWEARCMEVYAAQIDRMDQGIGRIVETLEKTGQLENTVIFYLQDNGACQEAIGRTGNWRRPVEPSLPPIPPDVIRTESRPSQNRRGVPTLTGPYIMPGPEDTYISYGINWANVSNTPFREYKHFVHEGGIATPLIVHWPAGLKRQGELEHTPGHVIDLMATCADLAKAQYPTEFNGNKIIPMEGVSLVPLFEGRPLERKTPIFWEHEGNRAVRDGKWKLVAKENKPWELYDMEADRTEMHDLSAEHPEIVARLAAAWEAWAARANVLPLGAWRGRAEESFSQQKNFVLRSNARLERNRAPYVVDKGLTISARITLPGDRGVLVAQGGSAWGYALYLDAGRACFAVRRSGQLKTIQAEKPLPQEAGTLKVVWSRSGEISVCWNDQILARAANIPPLSSMPQDGLEVGRDEKGLVGDYPADFRFNGRLDQVTITLEP</sequence>
<reference evidence="7 8" key="1">
    <citation type="journal article" name="Front. Microbiol.">
        <title>Sugar Metabolism of the First Thermophilic Planctomycete Thermogutta terrifontis: Comparative Genomic and Transcriptomic Approaches.</title>
        <authorList>
            <person name="Elcheninov A.G."/>
            <person name="Menzel P."/>
            <person name="Gudbergsdottir S.R."/>
            <person name="Slesarev A.I."/>
            <person name="Kadnikov V.V."/>
            <person name="Krogh A."/>
            <person name="Bonch-Osmolovskaya E.A."/>
            <person name="Peng X."/>
            <person name="Kublanov I.V."/>
        </authorList>
    </citation>
    <scope>NUCLEOTIDE SEQUENCE [LARGE SCALE GENOMIC DNA]</scope>
    <source>
        <strain evidence="7 8">R1</strain>
    </source>
</reference>
<accession>A0A286RAG9</accession>
<dbReference type="InterPro" id="IPR050738">
    <property type="entry name" value="Sulfatase"/>
</dbReference>
<dbReference type="Gene3D" id="3.30.1120.10">
    <property type="match status" value="1"/>
</dbReference>
<dbReference type="OrthoDB" id="9783154at2"/>
<dbReference type="GO" id="GO:0047753">
    <property type="term" value="F:choline-sulfatase activity"/>
    <property type="evidence" value="ECO:0007669"/>
    <property type="project" value="UniProtKB-EC"/>
</dbReference>
<keyword evidence="2" id="KW-0479">Metal-binding</keyword>
<protein>
    <submittedName>
        <fullName evidence="7">Choline-sulfatase</fullName>
        <ecNumber evidence="7">3.1.6.6</ecNumber>
    </submittedName>
</protein>
<dbReference type="InterPro" id="IPR017850">
    <property type="entry name" value="Alkaline_phosphatase_core_sf"/>
</dbReference>